<keyword evidence="1 2" id="KW-0689">Ribosomal protein</keyword>
<dbReference type="HAMAP" id="MF_00382">
    <property type="entry name" value="Ribosomal_bL20"/>
    <property type="match status" value="1"/>
</dbReference>
<dbReference type="EMBL" id="JADCKA010000002">
    <property type="protein sequence ID" value="MBE5035143.1"/>
    <property type="molecule type" value="Genomic_DNA"/>
</dbReference>
<name>A0ABR9QW95_9FIRM</name>
<gene>
    <name evidence="1 2" type="primary">rplT</name>
    <name evidence="2" type="ORF">INF20_02470</name>
</gene>
<dbReference type="PROSITE" id="PS00937">
    <property type="entry name" value="RIBOSOMAL_L20"/>
    <property type="match status" value="1"/>
</dbReference>
<comment type="function">
    <text evidence="1">Binds directly to 23S ribosomal RNA and is necessary for the in vitro assembly process of the 50S ribosomal subunit. It is not involved in the protein synthesizing functions of that subunit.</text>
</comment>
<dbReference type="RefSeq" id="WP_226384807.1">
    <property type="nucleotide sequence ID" value="NZ_JADCKA010000002.1"/>
</dbReference>
<keyword evidence="1" id="KW-0699">rRNA-binding</keyword>
<dbReference type="Pfam" id="PF00453">
    <property type="entry name" value="Ribosomal_L20"/>
    <property type="match status" value="1"/>
</dbReference>
<sequence>MARVKKGVNAHKRHKKILKLAKGFYGQKSKVFKAANPAVMRSLRSAYVGRKNKKREYRRMWIARINAGARMNDISYSRLMDGLKKAGVDINRKMLSEMAIHDPAGFAVLCETAKAALK</sequence>
<comment type="similarity">
    <text evidence="1">Belongs to the bacterial ribosomal protein bL20 family.</text>
</comment>
<comment type="caution">
    <text evidence="2">The sequence shown here is derived from an EMBL/GenBank/DDBJ whole genome shotgun (WGS) entry which is preliminary data.</text>
</comment>
<dbReference type="CDD" id="cd07026">
    <property type="entry name" value="Ribosomal_L20"/>
    <property type="match status" value="1"/>
</dbReference>
<accession>A0ABR9QW95</accession>
<evidence type="ECO:0000313" key="2">
    <source>
        <dbReference type="EMBL" id="MBE5035143.1"/>
    </source>
</evidence>
<organism evidence="2 3">
    <name type="scientific">Gallibacter intestinalis</name>
    <dbReference type="NCBI Taxonomy" id="2779356"/>
    <lineage>
        <taxon>Bacteria</taxon>
        <taxon>Bacillati</taxon>
        <taxon>Bacillota</taxon>
        <taxon>Clostridia</taxon>
        <taxon>Eubacteriales</taxon>
        <taxon>Eubacteriaceae</taxon>
        <taxon>Gallibacter</taxon>
    </lineage>
</organism>
<keyword evidence="1" id="KW-0687">Ribonucleoprotein</keyword>
<dbReference type="NCBIfam" id="TIGR01032">
    <property type="entry name" value="rplT_bact"/>
    <property type="match status" value="1"/>
</dbReference>
<protein>
    <recommendedName>
        <fullName evidence="1">Large ribosomal subunit protein bL20</fullName>
    </recommendedName>
</protein>
<dbReference type="InterPro" id="IPR049946">
    <property type="entry name" value="RIBOSOMAL_L20_CS"/>
</dbReference>
<proteinExistence type="inferred from homology"/>
<dbReference type="PANTHER" id="PTHR10986">
    <property type="entry name" value="39S RIBOSOMAL PROTEIN L20"/>
    <property type="match status" value="1"/>
</dbReference>
<dbReference type="InterPro" id="IPR005813">
    <property type="entry name" value="Ribosomal_bL20"/>
</dbReference>
<reference evidence="2 3" key="1">
    <citation type="submission" date="2020-10" db="EMBL/GenBank/DDBJ databases">
        <title>ChiBAC.</title>
        <authorList>
            <person name="Zenner C."/>
            <person name="Hitch T.C.A."/>
            <person name="Clavel T."/>
        </authorList>
    </citation>
    <scope>NUCLEOTIDE SEQUENCE [LARGE SCALE GENOMIC DNA]</scope>
    <source>
        <strain evidence="2 3">DSM 108706</strain>
    </source>
</reference>
<evidence type="ECO:0000313" key="3">
    <source>
        <dbReference type="Proteomes" id="UP001516588"/>
    </source>
</evidence>
<keyword evidence="1" id="KW-0694">RNA-binding</keyword>
<evidence type="ECO:0000256" key="1">
    <source>
        <dbReference type="HAMAP-Rule" id="MF_00382"/>
    </source>
</evidence>
<keyword evidence="3" id="KW-1185">Reference proteome</keyword>
<dbReference type="Proteomes" id="UP001516588">
    <property type="component" value="Unassembled WGS sequence"/>
</dbReference>
<dbReference type="GO" id="GO:0005840">
    <property type="term" value="C:ribosome"/>
    <property type="evidence" value="ECO:0007669"/>
    <property type="project" value="UniProtKB-KW"/>
</dbReference>